<keyword evidence="3" id="KW-1185">Reference proteome</keyword>
<feature type="compositionally biased region" description="Acidic residues" evidence="1">
    <location>
        <begin position="59"/>
        <end position="70"/>
    </location>
</feature>
<comment type="caution">
    <text evidence="2">The sequence shown here is derived from an EMBL/GenBank/DDBJ whole genome shotgun (WGS) entry which is preliminary data.</text>
</comment>
<feature type="compositionally biased region" description="Basic and acidic residues" evidence="1">
    <location>
        <begin position="80"/>
        <end position="99"/>
    </location>
</feature>
<protein>
    <submittedName>
        <fullName evidence="2">Uncharacterized protein</fullName>
    </submittedName>
</protein>
<organism evidence="2 3">
    <name type="scientific">Centaurea solstitialis</name>
    <name type="common">yellow star-thistle</name>
    <dbReference type="NCBI Taxonomy" id="347529"/>
    <lineage>
        <taxon>Eukaryota</taxon>
        <taxon>Viridiplantae</taxon>
        <taxon>Streptophyta</taxon>
        <taxon>Embryophyta</taxon>
        <taxon>Tracheophyta</taxon>
        <taxon>Spermatophyta</taxon>
        <taxon>Magnoliopsida</taxon>
        <taxon>eudicotyledons</taxon>
        <taxon>Gunneridae</taxon>
        <taxon>Pentapetalae</taxon>
        <taxon>asterids</taxon>
        <taxon>campanulids</taxon>
        <taxon>Asterales</taxon>
        <taxon>Asteraceae</taxon>
        <taxon>Carduoideae</taxon>
        <taxon>Cardueae</taxon>
        <taxon>Centaureinae</taxon>
        <taxon>Centaurea</taxon>
    </lineage>
</organism>
<dbReference type="AlphaFoldDB" id="A0AA38T788"/>
<evidence type="ECO:0000313" key="2">
    <source>
        <dbReference type="EMBL" id="KAJ9549806.1"/>
    </source>
</evidence>
<proteinExistence type="predicted"/>
<gene>
    <name evidence="2" type="ORF">OSB04_022349</name>
</gene>
<name>A0AA38T788_9ASTR</name>
<dbReference type="EMBL" id="JARYMX010000005">
    <property type="protein sequence ID" value="KAJ9549806.1"/>
    <property type="molecule type" value="Genomic_DNA"/>
</dbReference>
<dbReference type="Proteomes" id="UP001172457">
    <property type="component" value="Chromosome 5"/>
</dbReference>
<sequence length="143" mass="16382">MDFSTTKVYQRTRSCYDKILSEFNKKKNSERIRNGGTKEREEEFGEVSKRGKNVRQSDSIDDFESSDDDGVGSKKSLPRGRGESRTKEDFVSGEAEKILQSRKRNGNKSSRNGSIDESEDDCGSDDGKELILIKVYQRKKIRR</sequence>
<feature type="region of interest" description="Disordered" evidence="1">
    <location>
        <begin position="26"/>
        <end position="126"/>
    </location>
</feature>
<feature type="compositionally biased region" description="Basic and acidic residues" evidence="1">
    <location>
        <begin position="26"/>
        <end position="49"/>
    </location>
</feature>
<evidence type="ECO:0000256" key="1">
    <source>
        <dbReference type="SAM" id="MobiDB-lite"/>
    </source>
</evidence>
<evidence type="ECO:0000313" key="3">
    <source>
        <dbReference type="Proteomes" id="UP001172457"/>
    </source>
</evidence>
<reference evidence="2" key="1">
    <citation type="submission" date="2023-03" db="EMBL/GenBank/DDBJ databases">
        <title>Chromosome-scale reference genome and RAD-based genetic map of yellow starthistle (Centaurea solstitialis) reveal putative structural variation and QTLs associated with invader traits.</title>
        <authorList>
            <person name="Reatini B."/>
            <person name="Cang F.A."/>
            <person name="Jiang Q."/>
            <person name="Mckibben M.T.W."/>
            <person name="Barker M.S."/>
            <person name="Rieseberg L.H."/>
            <person name="Dlugosch K.M."/>
        </authorList>
    </citation>
    <scope>NUCLEOTIDE SEQUENCE</scope>
    <source>
        <strain evidence="2">CAN-66</strain>
        <tissue evidence="2">Leaf</tissue>
    </source>
</reference>
<accession>A0AA38T788</accession>